<dbReference type="Proteomes" id="UP000608024">
    <property type="component" value="Unassembled WGS sequence"/>
</dbReference>
<keyword evidence="2" id="KW-1185">Reference proteome</keyword>
<evidence type="ECO:0000313" key="1">
    <source>
        <dbReference type="EMBL" id="GHE44095.1"/>
    </source>
</evidence>
<reference evidence="1" key="2">
    <citation type="submission" date="2020-09" db="EMBL/GenBank/DDBJ databases">
        <authorList>
            <person name="Sun Q."/>
            <person name="Ohkuma M."/>
        </authorList>
    </citation>
    <scope>NUCLEOTIDE SEQUENCE</scope>
    <source>
        <strain evidence="1">JCM 4784</strain>
    </source>
</reference>
<gene>
    <name evidence="1" type="ORF">GCM10018785_12120</name>
</gene>
<protein>
    <submittedName>
        <fullName evidence="1">Uncharacterized protein</fullName>
    </submittedName>
</protein>
<dbReference type="AlphaFoldDB" id="A0A918ZC75"/>
<comment type="caution">
    <text evidence="1">The sequence shown here is derived from an EMBL/GenBank/DDBJ whole genome shotgun (WGS) entry which is preliminary data.</text>
</comment>
<evidence type="ECO:0000313" key="2">
    <source>
        <dbReference type="Proteomes" id="UP000608024"/>
    </source>
</evidence>
<name>A0A918ZC75_9ACTN</name>
<dbReference type="RefSeq" id="WP_190134770.1">
    <property type="nucleotide sequence ID" value="NZ_BNBT01000010.1"/>
</dbReference>
<sequence>MDDHGRGEYDEFVLHAGVAIERLAKAVLISKNPIYIAEMKGSAEMLFHLGGHRTASKIRTIGAAEAIARLSMLDILPVDRQLDLLIELRNGVAHTTSDEQAKSLLPTLAGTVETLHAELGGPLKAFWGR</sequence>
<dbReference type="EMBL" id="BNBT01000010">
    <property type="protein sequence ID" value="GHE44095.1"/>
    <property type="molecule type" value="Genomic_DNA"/>
</dbReference>
<accession>A0A918ZC75</accession>
<proteinExistence type="predicted"/>
<organism evidence="1 2">
    <name type="scientific">Streptomyces longispororuber</name>
    <dbReference type="NCBI Taxonomy" id="68230"/>
    <lineage>
        <taxon>Bacteria</taxon>
        <taxon>Bacillati</taxon>
        <taxon>Actinomycetota</taxon>
        <taxon>Actinomycetes</taxon>
        <taxon>Kitasatosporales</taxon>
        <taxon>Streptomycetaceae</taxon>
        <taxon>Streptomyces</taxon>
    </lineage>
</organism>
<reference evidence="1" key="1">
    <citation type="journal article" date="2014" name="Int. J. Syst. Evol. Microbiol.">
        <title>Complete genome sequence of Corynebacterium casei LMG S-19264T (=DSM 44701T), isolated from a smear-ripened cheese.</title>
        <authorList>
            <consortium name="US DOE Joint Genome Institute (JGI-PGF)"/>
            <person name="Walter F."/>
            <person name="Albersmeier A."/>
            <person name="Kalinowski J."/>
            <person name="Ruckert C."/>
        </authorList>
    </citation>
    <scope>NUCLEOTIDE SEQUENCE</scope>
    <source>
        <strain evidence="1">JCM 4784</strain>
    </source>
</reference>